<dbReference type="PROSITE" id="PS50006">
    <property type="entry name" value="FHA_DOMAIN"/>
    <property type="match status" value="1"/>
</dbReference>
<dbReference type="CDD" id="cd00060">
    <property type="entry name" value="FHA"/>
    <property type="match status" value="1"/>
</dbReference>
<evidence type="ECO:0000313" key="4">
    <source>
        <dbReference type="EMBL" id="RXZ67306.1"/>
    </source>
</evidence>
<organism evidence="4 5">
    <name type="scientific">Agromyces albus</name>
    <dbReference type="NCBI Taxonomy" id="205332"/>
    <lineage>
        <taxon>Bacteria</taxon>
        <taxon>Bacillati</taxon>
        <taxon>Actinomycetota</taxon>
        <taxon>Actinomycetes</taxon>
        <taxon>Micrococcales</taxon>
        <taxon>Microbacteriaceae</taxon>
        <taxon>Agromyces</taxon>
    </lineage>
</organism>
<keyword evidence="5" id="KW-1185">Reference proteome</keyword>
<accession>A0A4V1QWT8</accession>
<dbReference type="Gene3D" id="2.60.200.20">
    <property type="match status" value="1"/>
</dbReference>
<sequence>MRPPPPPVPSAAAAVAEQTVAKPSERSASPAPSTPAEQTMVSVEETVAGVSTPATPISAIVPPAGFAPSAPDGAAEPEFDGDHDGMTVASVDIRRLREQRAAQAGADAATPAGGVAAASVTPLASVRMPDGTLEPIGHEVVLGRAPSVSKVSGGRIPRLLTIGVGDPDISRSHVRLTLEGDTVVITDLHSRNGTHVVAPGKPPVKLRAGDPTPVLTGTVVDLGGGWTVQVVGG</sequence>
<dbReference type="SUPFAM" id="SSF49879">
    <property type="entry name" value="SMAD/FHA domain"/>
    <property type="match status" value="1"/>
</dbReference>
<dbReference type="EMBL" id="SDPN01000053">
    <property type="protein sequence ID" value="RXZ67306.1"/>
    <property type="molecule type" value="Genomic_DNA"/>
</dbReference>
<name>A0A4V1QWT8_9MICO</name>
<feature type="region of interest" description="Disordered" evidence="2">
    <location>
        <begin position="62"/>
        <end position="85"/>
    </location>
</feature>
<protein>
    <submittedName>
        <fullName evidence="4">FHA domain-containing protein</fullName>
    </submittedName>
</protein>
<proteinExistence type="predicted"/>
<evidence type="ECO:0000259" key="3">
    <source>
        <dbReference type="PROSITE" id="PS50006"/>
    </source>
</evidence>
<dbReference type="Pfam" id="PF00498">
    <property type="entry name" value="FHA"/>
    <property type="match status" value="1"/>
</dbReference>
<comment type="caution">
    <text evidence="4">The sequence shown here is derived from an EMBL/GenBank/DDBJ whole genome shotgun (WGS) entry which is preliminary data.</text>
</comment>
<feature type="domain" description="FHA" evidence="3">
    <location>
        <begin position="140"/>
        <end position="196"/>
    </location>
</feature>
<feature type="region of interest" description="Disordered" evidence="2">
    <location>
        <begin position="1"/>
        <end position="42"/>
    </location>
</feature>
<gene>
    <name evidence="4" type="ORF">ESP51_18295</name>
</gene>
<dbReference type="InterPro" id="IPR000253">
    <property type="entry name" value="FHA_dom"/>
</dbReference>
<dbReference type="InterPro" id="IPR008984">
    <property type="entry name" value="SMAD_FHA_dom_sf"/>
</dbReference>
<evidence type="ECO:0000256" key="1">
    <source>
        <dbReference type="ARBA" id="ARBA00022553"/>
    </source>
</evidence>
<keyword evidence="1" id="KW-0597">Phosphoprotein</keyword>
<reference evidence="4 5" key="1">
    <citation type="submission" date="2019-01" db="EMBL/GenBank/DDBJ databases">
        <title>Agromyces.</title>
        <authorList>
            <person name="Li J."/>
        </authorList>
    </citation>
    <scope>NUCLEOTIDE SEQUENCE [LARGE SCALE GENOMIC DNA]</scope>
    <source>
        <strain evidence="4 5">DSM 15934</strain>
    </source>
</reference>
<dbReference type="AlphaFoldDB" id="A0A4V1QWT8"/>
<dbReference type="Proteomes" id="UP000293865">
    <property type="component" value="Unassembled WGS sequence"/>
</dbReference>
<dbReference type="OrthoDB" id="5485098at2"/>
<evidence type="ECO:0000256" key="2">
    <source>
        <dbReference type="SAM" id="MobiDB-lite"/>
    </source>
</evidence>
<evidence type="ECO:0000313" key="5">
    <source>
        <dbReference type="Proteomes" id="UP000293865"/>
    </source>
</evidence>
<feature type="compositionally biased region" description="Polar residues" evidence="2">
    <location>
        <begin position="26"/>
        <end position="41"/>
    </location>
</feature>